<reference evidence="1 2" key="1">
    <citation type="submission" date="2019-08" db="EMBL/GenBank/DDBJ databases">
        <title>Draft Genome Sequence of Halomonas eurihalina Isolated from Preserved Hide-surface.</title>
        <authorList>
            <person name="Hussain S.A."/>
            <person name="Xu A."/>
            <person name="Sarker M."/>
            <person name="Sommers C."/>
        </authorList>
    </citation>
    <scope>NUCLEOTIDE SEQUENCE [LARGE SCALE GENOMIC DNA]</scope>
    <source>
        <strain evidence="1 2">MS1</strain>
    </source>
</reference>
<proteinExistence type="predicted"/>
<gene>
    <name evidence="1" type="ORF">FZZ93_02455</name>
</gene>
<evidence type="ECO:0000313" key="2">
    <source>
        <dbReference type="Proteomes" id="UP000324260"/>
    </source>
</evidence>
<accession>A0A5D9DDH2</accession>
<dbReference type="RefSeq" id="WP_149320734.1">
    <property type="nucleotide sequence ID" value="NZ_JARWAH010000001.1"/>
</dbReference>
<name>A0A5D9DDH2_HALER</name>
<dbReference type="AlphaFoldDB" id="A0A5D9DDH2"/>
<sequence>MGRTATKRIHYVRAVYNEGMVPQRSFSEMVRSILAQSPNIADTEVVTQTLGTIAIREKNARWQDPNYPILLAIGAGAARERMATMGIGVPSDTDVDTAEEPPNQRAFKTSDAFVLIDGFDLLVCTDGVMKGYRSVSYYLAKLFEAFALPPGEQAFELQPKSDQGSVDLVTREGVKKIELSGVMYQATNAPARDETQAGSIFGRLAGDFQGWLAGSLPDEQREAAADQWAEMNVTTTLKPKGGKRAEPVILESMRQASLDMLDEAPGSLDITLVTKEDNRVTPMDVTLSKTFRMNRRRARNDLPTLDVWGKLEDYRAELIDLDTWRT</sequence>
<keyword evidence="2" id="KW-1185">Reference proteome</keyword>
<comment type="caution">
    <text evidence="1">The sequence shown here is derived from an EMBL/GenBank/DDBJ whole genome shotgun (WGS) entry which is preliminary data.</text>
</comment>
<evidence type="ECO:0000313" key="1">
    <source>
        <dbReference type="EMBL" id="TZG41543.1"/>
    </source>
</evidence>
<protein>
    <submittedName>
        <fullName evidence="1">Uncharacterized protein</fullName>
    </submittedName>
</protein>
<organism evidence="1 2">
    <name type="scientific">Halomonas eurihalina</name>
    <dbReference type="NCBI Taxonomy" id="42566"/>
    <lineage>
        <taxon>Bacteria</taxon>
        <taxon>Pseudomonadati</taxon>
        <taxon>Pseudomonadota</taxon>
        <taxon>Gammaproteobacteria</taxon>
        <taxon>Oceanospirillales</taxon>
        <taxon>Halomonadaceae</taxon>
        <taxon>Halomonas</taxon>
    </lineage>
</organism>
<dbReference type="Proteomes" id="UP000324260">
    <property type="component" value="Unassembled WGS sequence"/>
</dbReference>
<dbReference type="EMBL" id="VTPU01000001">
    <property type="protein sequence ID" value="TZG41543.1"/>
    <property type="molecule type" value="Genomic_DNA"/>
</dbReference>
<dbReference type="OrthoDB" id="7023318at2"/>